<gene>
    <name evidence="2" type="ORF">MARPO_0049s0052</name>
</gene>
<sequence>MLSSTNSGANASKILTHARCHTQDHFRQTPSSLVIENREGTDSSRCSYRRPSIPLNSSRQQTAPLSLVVDSSGPRD</sequence>
<keyword evidence="3" id="KW-1185">Reference proteome</keyword>
<dbReference type="AlphaFoldDB" id="A0A2R6WY22"/>
<proteinExistence type="predicted"/>
<evidence type="ECO:0000313" key="2">
    <source>
        <dbReference type="EMBL" id="PTQ38761.1"/>
    </source>
</evidence>
<accession>A0A2R6WY22</accession>
<dbReference type="Proteomes" id="UP000244005">
    <property type="component" value="Unassembled WGS sequence"/>
</dbReference>
<name>A0A2R6WY22_MARPO</name>
<reference evidence="3" key="1">
    <citation type="journal article" date="2017" name="Cell">
        <title>Insights into land plant evolution garnered from the Marchantia polymorpha genome.</title>
        <authorList>
            <person name="Bowman J.L."/>
            <person name="Kohchi T."/>
            <person name="Yamato K.T."/>
            <person name="Jenkins J."/>
            <person name="Shu S."/>
            <person name="Ishizaki K."/>
            <person name="Yamaoka S."/>
            <person name="Nishihama R."/>
            <person name="Nakamura Y."/>
            <person name="Berger F."/>
            <person name="Adam C."/>
            <person name="Aki S.S."/>
            <person name="Althoff F."/>
            <person name="Araki T."/>
            <person name="Arteaga-Vazquez M.A."/>
            <person name="Balasubrmanian S."/>
            <person name="Barry K."/>
            <person name="Bauer D."/>
            <person name="Boehm C.R."/>
            <person name="Briginshaw L."/>
            <person name="Caballero-Perez J."/>
            <person name="Catarino B."/>
            <person name="Chen F."/>
            <person name="Chiyoda S."/>
            <person name="Chovatia M."/>
            <person name="Davies K.M."/>
            <person name="Delmans M."/>
            <person name="Demura T."/>
            <person name="Dierschke T."/>
            <person name="Dolan L."/>
            <person name="Dorantes-Acosta A.E."/>
            <person name="Eklund D.M."/>
            <person name="Florent S.N."/>
            <person name="Flores-Sandoval E."/>
            <person name="Fujiyama A."/>
            <person name="Fukuzawa H."/>
            <person name="Galik B."/>
            <person name="Grimanelli D."/>
            <person name="Grimwood J."/>
            <person name="Grossniklaus U."/>
            <person name="Hamada T."/>
            <person name="Haseloff J."/>
            <person name="Hetherington A.J."/>
            <person name="Higo A."/>
            <person name="Hirakawa Y."/>
            <person name="Hundley H.N."/>
            <person name="Ikeda Y."/>
            <person name="Inoue K."/>
            <person name="Inoue S.I."/>
            <person name="Ishida S."/>
            <person name="Jia Q."/>
            <person name="Kakita M."/>
            <person name="Kanazawa T."/>
            <person name="Kawai Y."/>
            <person name="Kawashima T."/>
            <person name="Kennedy M."/>
            <person name="Kinose K."/>
            <person name="Kinoshita T."/>
            <person name="Kohara Y."/>
            <person name="Koide E."/>
            <person name="Komatsu K."/>
            <person name="Kopischke S."/>
            <person name="Kubo M."/>
            <person name="Kyozuka J."/>
            <person name="Lagercrantz U."/>
            <person name="Lin S.S."/>
            <person name="Lindquist E."/>
            <person name="Lipzen A.M."/>
            <person name="Lu C.W."/>
            <person name="De Luna E."/>
            <person name="Martienssen R.A."/>
            <person name="Minamino N."/>
            <person name="Mizutani M."/>
            <person name="Mizutani M."/>
            <person name="Mochizuki N."/>
            <person name="Monte I."/>
            <person name="Mosher R."/>
            <person name="Nagasaki H."/>
            <person name="Nakagami H."/>
            <person name="Naramoto S."/>
            <person name="Nishitani K."/>
            <person name="Ohtani M."/>
            <person name="Okamoto T."/>
            <person name="Okumura M."/>
            <person name="Phillips J."/>
            <person name="Pollak B."/>
            <person name="Reinders A."/>
            <person name="Rovekamp M."/>
            <person name="Sano R."/>
            <person name="Sawa S."/>
            <person name="Schmid M.W."/>
            <person name="Shirakawa M."/>
            <person name="Solano R."/>
            <person name="Spunde A."/>
            <person name="Suetsugu N."/>
            <person name="Sugano S."/>
            <person name="Sugiyama A."/>
            <person name="Sun R."/>
            <person name="Suzuki Y."/>
            <person name="Takenaka M."/>
            <person name="Takezawa D."/>
            <person name="Tomogane H."/>
            <person name="Tsuzuki M."/>
            <person name="Ueda T."/>
            <person name="Umeda M."/>
            <person name="Ward J.M."/>
            <person name="Watanabe Y."/>
            <person name="Yazaki K."/>
            <person name="Yokoyama R."/>
            <person name="Yoshitake Y."/>
            <person name="Yotsui I."/>
            <person name="Zachgo S."/>
            <person name="Schmutz J."/>
        </authorList>
    </citation>
    <scope>NUCLEOTIDE SEQUENCE [LARGE SCALE GENOMIC DNA]</scope>
    <source>
        <strain evidence="3">Tak-1</strain>
    </source>
</reference>
<evidence type="ECO:0000313" key="3">
    <source>
        <dbReference type="Proteomes" id="UP000244005"/>
    </source>
</evidence>
<feature type="compositionally biased region" description="Polar residues" evidence="1">
    <location>
        <begin position="54"/>
        <end position="64"/>
    </location>
</feature>
<feature type="region of interest" description="Disordered" evidence="1">
    <location>
        <begin position="21"/>
        <end position="76"/>
    </location>
</feature>
<organism evidence="2 3">
    <name type="scientific">Marchantia polymorpha</name>
    <name type="common">Common liverwort</name>
    <name type="synonym">Marchantia aquatica</name>
    <dbReference type="NCBI Taxonomy" id="3197"/>
    <lineage>
        <taxon>Eukaryota</taxon>
        <taxon>Viridiplantae</taxon>
        <taxon>Streptophyta</taxon>
        <taxon>Embryophyta</taxon>
        <taxon>Marchantiophyta</taxon>
        <taxon>Marchantiopsida</taxon>
        <taxon>Marchantiidae</taxon>
        <taxon>Marchantiales</taxon>
        <taxon>Marchantiaceae</taxon>
        <taxon>Marchantia</taxon>
    </lineage>
</organism>
<protein>
    <submittedName>
        <fullName evidence="2">Uncharacterized protein</fullName>
    </submittedName>
</protein>
<evidence type="ECO:0000256" key="1">
    <source>
        <dbReference type="SAM" id="MobiDB-lite"/>
    </source>
</evidence>
<dbReference type="EMBL" id="KZ772721">
    <property type="protein sequence ID" value="PTQ38761.1"/>
    <property type="molecule type" value="Genomic_DNA"/>
</dbReference>
<dbReference type="Gramene" id="Mp3g19820.1">
    <property type="protein sequence ID" value="Mp3g19820.1.cds1"/>
    <property type="gene ID" value="Mp3g19820"/>
</dbReference>